<evidence type="ECO:0000256" key="1">
    <source>
        <dbReference type="SAM" id="MobiDB-lite"/>
    </source>
</evidence>
<gene>
    <name evidence="2" type="ORF">HS088_TW16G00632</name>
</gene>
<feature type="region of interest" description="Disordered" evidence="1">
    <location>
        <begin position="245"/>
        <end position="265"/>
    </location>
</feature>
<dbReference type="PANTHER" id="PTHR38543:SF1">
    <property type="entry name" value="OS04G0465800 PROTEIN"/>
    <property type="match status" value="1"/>
</dbReference>
<accession>A0A7J7CJF4</accession>
<dbReference type="InParanoid" id="A0A7J7CJF4"/>
<name>A0A7J7CJF4_TRIWF</name>
<evidence type="ECO:0000313" key="3">
    <source>
        <dbReference type="Proteomes" id="UP000593562"/>
    </source>
</evidence>
<protein>
    <submittedName>
        <fullName evidence="2">Uncharacterized protein</fullName>
    </submittedName>
</protein>
<evidence type="ECO:0000313" key="2">
    <source>
        <dbReference type="EMBL" id="KAF5734187.1"/>
    </source>
</evidence>
<comment type="caution">
    <text evidence="2">The sequence shown here is derived from an EMBL/GenBank/DDBJ whole genome shotgun (WGS) entry which is preliminary data.</text>
</comment>
<dbReference type="AlphaFoldDB" id="A0A7J7CJF4"/>
<proteinExistence type="predicted"/>
<dbReference type="EMBL" id="JAAARO010000016">
    <property type="protein sequence ID" value="KAF5734187.1"/>
    <property type="molecule type" value="Genomic_DNA"/>
</dbReference>
<dbReference type="PANTHER" id="PTHR38543">
    <property type="entry name" value="OS04G0465800 PROTEIN"/>
    <property type="match status" value="1"/>
</dbReference>
<organism evidence="2 3">
    <name type="scientific">Tripterygium wilfordii</name>
    <name type="common">Thunder God vine</name>
    <dbReference type="NCBI Taxonomy" id="458696"/>
    <lineage>
        <taxon>Eukaryota</taxon>
        <taxon>Viridiplantae</taxon>
        <taxon>Streptophyta</taxon>
        <taxon>Embryophyta</taxon>
        <taxon>Tracheophyta</taxon>
        <taxon>Spermatophyta</taxon>
        <taxon>Magnoliopsida</taxon>
        <taxon>eudicotyledons</taxon>
        <taxon>Gunneridae</taxon>
        <taxon>Pentapetalae</taxon>
        <taxon>rosids</taxon>
        <taxon>fabids</taxon>
        <taxon>Celastrales</taxon>
        <taxon>Celastraceae</taxon>
        <taxon>Tripterygium</taxon>
    </lineage>
</organism>
<keyword evidence="3" id="KW-1185">Reference proteome</keyword>
<feature type="compositionally biased region" description="Polar residues" evidence="1">
    <location>
        <begin position="245"/>
        <end position="258"/>
    </location>
</feature>
<dbReference type="Proteomes" id="UP000593562">
    <property type="component" value="Unassembled WGS sequence"/>
</dbReference>
<reference evidence="2 3" key="1">
    <citation type="journal article" date="2020" name="Nat. Commun.">
        <title>Genome of Tripterygium wilfordii and identification of cytochrome P450 involved in triptolide biosynthesis.</title>
        <authorList>
            <person name="Tu L."/>
            <person name="Su P."/>
            <person name="Zhang Z."/>
            <person name="Gao L."/>
            <person name="Wang J."/>
            <person name="Hu T."/>
            <person name="Zhou J."/>
            <person name="Zhang Y."/>
            <person name="Zhao Y."/>
            <person name="Liu Y."/>
            <person name="Song Y."/>
            <person name="Tong Y."/>
            <person name="Lu Y."/>
            <person name="Yang J."/>
            <person name="Xu C."/>
            <person name="Jia M."/>
            <person name="Peters R.J."/>
            <person name="Huang L."/>
            <person name="Gao W."/>
        </authorList>
    </citation>
    <scope>NUCLEOTIDE SEQUENCE [LARGE SCALE GENOMIC DNA]</scope>
    <source>
        <strain evidence="3">cv. XIE 37</strain>
        <tissue evidence="2">Leaf</tissue>
    </source>
</reference>
<sequence length="265" mass="29678">MGSGLALTTITNGRFSPHHTLIYAVNAFFGPDIGSFSEWLGSTFLPGSTFGSSLPDAIHHPFYYVLILGLPLCGTDEKAMLAVGVCGFFVTLLSRSLIRDLYHRSQNRYSFLCRPSITPIMVSTDHMPLSSGTQLKCTLHQSPLVLLQSLCMWRSFIQPLQWPPMICLSFCSPEPLNKCITEYHFKEKLKNSGGKRYQEPYMDGGDGWRMIRCPGSVPDRTVINPIMLRFRSIASRLNAVDSSYGSSPTDIRNSVFTKSRTKRVH</sequence>